<feature type="domain" description="Transcription regulator PadR N-terminal" evidence="1">
    <location>
        <begin position="7"/>
        <end position="77"/>
    </location>
</feature>
<dbReference type="EMBL" id="BAAANB010000034">
    <property type="protein sequence ID" value="GAA2041244.1"/>
    <property type="molecule type" value="Genomic_DNA"/>
</dbReference>
<gene>
    <name evidence="2" type="ORF">GCM10009740_37270</name>
</gene>
<dbReference type="PANTHER" id="PTHR43252">
    <property type="entry name" value="TRANSCRIPTIONAL REGULATOR YQJI"/>
    <property type="match status" value="1"/>
</dbReference>
<dbReference type="PANTHER" id="PTHR43252:SF4">
    <property type="entry name" value="TRANSCRIPTIONAL REGULATORY PROTEIN"/>
    <property type="match status" value="1"/>
</dbReference>
<dbReference type="SUPFAM" id="SSF46785">
    <property type="entry name" value="Winged helix' DNA-binding domain"/>
    <property type="match status" value="1"/>
</dbReference>
<comment type="caution">
    <text evidence="2">The sequence shown here is derived from an EMBL/GenBank/DDBJ whole genome shotgun (WGS) entry which is preliminary data.</text>
</comment>
<dbReference type="InterPro" id="IPR036388">
    <property type="entry name" value="WH-like_DNA-bd_sf"/>
</dbReference>
<dbReference type="Proteomes" id="UP001501285">
    <property type="component" value="Unassembled WGS sequence"/>
</dbReference>
<evidence type="ECO:0000259" key="1">
    <source>
        <dbReference type="Pfam" id="PF03551"/>
    </source>
</evidence>
<accession>A0ABP5G8L4</accession>
<evidence type="ECO:0000313" key="2">
    <source>
        <dbReference type="EMBL" id="GAA2041244.1"/>
    </source>
</evidence>
<dbReference type="Gene3D" id="1.10.10.10">
    <property type="entry name" value="Winged helix-like DNA-binding domain superfamily/Winged helix DNA-binding domain"/>
    <property type="match status" value="1"/>
</dbReference>
<dbReference type="RefSeq" id="WP_343994278.1">
    <property type="nucleotide sequence ID" value="NZ_BAAANB010000034.1"/>
</dbReference>
<reference evidence="3" key="1">
    <citation type="journal article" date="2019" name="Int. J. Syst. Evol. Microbiol.">
        <title>The Global Catalogue of Microorganisms (GCM) 10K type strain sequencing project: providing services to taxonomists for standard genome sequencing and annotation.</title>
        <authorList>
            <consortium name="The Broad Institute Genomics Platform"/>
            <consortium name="The Broad Institute Genome Sequencing Center for Infectious Disease"/>
            <person name="Wu L."/>
            <person name="Ma J."/>
        </authorList>
    </citation>
    <scope>NUCLEOTIDE SEQUENCE [LARGE SCALE GENOMIC DNA]</scope>
    <source>
        <strain evidence="3">JCM 14283</strain>
    </source>
</reference>
<proteinExistence type="predicted"/>
<sequence>MSLRFAILGLLARRPSTGYELTQTFDRSLRTSWHASHSQIYPELGKLERAGLAEVVGHGARRSKTYGLTAAGREELRRWLVDGEPDRSQRNESGVRLFLTPLLGAADRCIAYGRDLTHVEDELQALVELRAQVGASEQPEAFAPQIELGIRLNTVVRDWLREQIDDAAD</sequence>
<dbReference type="InterPro" id="IPR005149">
    <property type="entry name" value="Tscrpt_reg_PadR_N"/>
</dbReference>
<name>A0ABP5G8L4_9MICO</name>
<dbReference type="InterPro" id="IPR036390">
    <property type="entry name" value="WH_DNA-bd_sf"/>
</dbReference>
<organism evidence="2 3">
    <name type="scientific">Terrabacter terrae</name>
    <dbReference type="NCBI Taxonomy" id="318434"/>
    <lineage>
        <taxon>Bacteria</taxon>
        <taxon>Bacillati</taxon>
        <taxon>Actinomycetota</taxon>
        <taxon>Actinomycetes</taxon>
        <taxon>Micrococcales</taxon>
        <taxon>Intrasporangiaceae</taxon>
        <taxon>Terrabacter</taxon>
    </lineage>
</organism>
<keyword evidence="3" id="KW-1185">Reference proteome</keyword>
<dbReference type="Pfam" id="PF03551">
    <property type="entry name" value="PadR"/>
    <property type="match status" value="1"/>
</dbReference>
<protein>
    <recommendedName>
        <fullName evidence="1">Transcription regulator PadR N-terminal domain-containing protein</fullName>
    </recommendedName>
</protein>
<evidence type="ECO:0000313" key="3">
    <source>
        <dbReference type="Proteomes" id="UP001501285"/>
    </source>
</evidence>